<feature type="compositionally biased region" description="Low complexity" evidence="1">
    <location>
        <begin position="242"/>
        <end position="293"/>
    </location>
</feature>
<comment type="caution">
    <text evidence="2">The sequence shown here is derived from an EMBL/GenBank/DDBJ whole genome shotgun (WGS) entry which is preliminary data.</text>
</comment>
<feature type="region of interest" description="Disordered" evidence="1">
    <location>
        <begin position="338"/>
        <end position="357"/>
    </location>
</feature>
<feature type="region of interest" description="Disordered" evidence="1">
    <location>
        <begin position="431"/>
        <end position="451"/>
    </location>
</feature>
<dbReference type="OrthoDB" id="6420292at2759"/>
<feature type="region of interest" description="Disordered" evidence="1">
    <location>
        <begin position="236"/>
        <end position="310"/>
    </location>
</feature>
<organism evidence="2 3">
    <name type="scientific">Trichonephila clavata</name>
    <name type="common">Joro spider</name>
    <name type="synonym">Nephila clavata</name>
    <dbReference type="NCBI Taxonomy" id="2740835"/>
    <lineage>
        <taxon>Eukaryota</taxon>
        <taxon>Metazoa</taxon>
        <taxon>Ecdysozoa</taxon>
        <taxon>Arthropoda</taxon>
        <taxon>Chelicerata</taxon>
        <taxon>Arachnida</taxon>
        <taxon>Araneae</taxon>
        <taxon>Araneomorphae</taxon>
        <taxon>Entelegynae</taxon>
        <taxon>Araneoidea</taxon>
        <taxon>Nephilidae</taxon>
        <taxon>Trichonephila</taxon>
    </lineage>
</organism>
<sequence length="503" mass="55467">MAEASASGCSLMNPCPFCKKKTDDEAEFIRHLGNIHNITIQQFCKKSGTELMSSAERKLFLMKGKVRVLKGVLGENFNLYLEHFKHWIHCDITRLEFDNSVRTLFTRETIMFHHDFIAKFLEEIQIISRTFRKTICPNSTPTPTLPAYLNFPSKASISSIFPSTYSNPIMKPPLSAHLNLASISSHLNLASKPSTSNNSYAVSKPSTFNNSYAAPKVSTSNHSYVASKPSVSNHLYTVSKPSTSTNSNTGSKLSTSTNSNTGSKSSTSTNSNTGSKSSTSTNSNTGSKSSTSNHLHATASKPSTSNNSYSATKTLTSARINPASKLIPPSHLNLATKEKSSDSNLKKNNQLTNEGINIPNATFMSSAAGRQASDDTPLKNSETLYALSIVSSWENECVDLQKKEFSRRIIKNIFDHIEQRRKSIRVRPDKTTYDTRKTDSNVNPNDPPKYTGDVTLPEILDTLLANPQLIPRKNMYDKAIRTIMNAMEKGELEIPASSEEENV</sequence>
<dbReference type="EMBL" id="BMAO01005594">
    <property type="protein sequence ID" value="GFR02405.1"/>
    <property type="molecule type" value="Genomic_DNA"/>
</dbReference>
<protein>
    <submittedName>
        <fullName evidence="2">C2H2-type domain-containing protein</fullName>
    </submittedName>
</protein>
<evidence type="ECO:0000313" key="3">
    <source>
        <dbReference type="Proteomes" id="UP000887116"/>
    </source>
</evidence>
<proteinExistence type="predicted"/>
<gene>
    <name evidence="2" type="primary">AVEN_275560_1</name>
    <name evidence="2" type="ORF">TNCT_351181</name>
</gene>
<name>A0A8X6GI27_TRICU</name>
<evidence type="ECO:0000256" key="1">
    <source>
        <dbReference type="SAM" id="MobiDB-lite"/>
    </source>
</evidence>
<dbReference type="Proteomes" id="UP000887116">
    <property type="component" value="Unassembled WGS sequence"/>
</dbReference>
<accession>A0A8X6GI27</accession>
<feature type="compositionally biased region" description="Polar residues" evidence="1">
    <location>
        <begin position="346"/>
        <end position="357"/>
    </location>
</feature>
<evidence type="ECO:0000313" key="2">
    <source>
        <dbReference type="EMBL" id="GFR02405.1"/>
    </source>
</evidence>
<reference evidence="2" key="1">
    <citation type="submission" date="2020-07" db="EMBL/GenBank/DDBJ databases">
        <title>Multicomponent nature underlies the extraordinary mechanical properties of spider dragline silk.</title>
        <authorList>
            <person name="Kono N."/>
            <person name="Nakamura H."/>
            <person name="Mori M."/>
            <person name="Yoshida Y."/>
            <person name="Ohtoshi R."/>
            <person name="Malay A.D."/>
            <person name="Moran D.A.P."/>
            <person name="Tomita M."/>
            <person name="Numata K."/>
            <person name="Arakawa K."/>
        </authorList>
    </citation>
    <scope>NUCLEOTIDE SEQUENCE</scope>
</reference>
<feature type="compositionally biased region" description="Polar residues" evidence="1">
    <location>
        <begin position="300"/>
        <end position="310"/>
    </location>
</feature>
<dbReference type="AlphaFoldDB" id="A0A8X6GI27"/>
<keyword evidence="3" id="KW-1185">Reference proteome</keyword>